<evidence type="ECO:0000256" key="4">
    <source>
        <dbReference type="ARBA" id="ARBA00021008"/>
    </source>
</evidence>
<evidence type="ECO:0000256" key="17">
    <source>
        <dbReference type="RuleBase" id="RU003403"/>
    </source>
</evidence>
<evidence type="ECO:0000313" key="20">
    <source>
        <dbReference type="EMBL" id="ALV90031.1"/>
    </source>
</evidence>
<keyword evidence="12 17" id="KW-0520">NAD</keyword>
<dbReference type="GO" id="GO:0008137">
    <property type="term" value="F:NADH dehydrogenase (ubiquinone) activity"/>
    <property type="evidence" value="ECO:0007669"/>
    <property type="project" value="UniProtKB-EC"/>
</dbReference>
<dbReference type="InterPro" id="IPR001750">
    <property type="entry name" value="ND/Mrp_TM"/>
</dbReference>
<keyword evidence="13 17" id="KW-0830">Ubiquinone</keyword>
<evidence type="ECO:0000256" key="5">
    <source>
        <dbReference type="ARBA" id="ARBA00022448"/>
    </source>
</evidence>
<name>A0A0U3UT78_9TELE</name>
<dbReference type="InterPro" id="IPR010933">
    <property type="entry name" value="NADH_DH_su2_C"/>
</dbReference>
<dbReference type="InterPro" id="IPR050175">
    <property type="entry name" value="Complex_I_Subunit_2"/>
</dbReference>
<dbReference type="GeneID" id="26889393"/>
<dbReference type="Pfam" id="PF00361">
    <property type="entry name" value="Proton_antipo_M"/>
    <property type="match status" value="1"/>
</dbReference>
<proteinExistence type="inferred from homology"/>
<dbReference type="EMBL" id="KT826540">
    <property type="protein sequence ID" value="ALV90031.1"/>
    <property type="molecule type" value="Genomic_DNA"/>
</dbReference>
<evidence type="ECO:0000256" key="6">
    <source>
        <dbReference type="ARBA" id="ARBA00022660"/>
    </source>
</evidence>
<comment type="subcellular location">
    <subcellularLocation>
        <location evidence="1 17">Mitochondrion inner membrane</location>
        <topology evidence="1 17">Multi-pass membrane protein</topology>
    </subcellularLocation>
</comment>
<evidence type="ECO:0000256" key="1">
    <source>
        <dbReference type="ARBA" id="ARBA00004448"/>
    </source>
</evidence>
<feature type="transmembrane region" description="Helical" evidence="17">
    <location>
        <begin position="325"/>
        <end position="346"/>
    </location>
</feature>
<feature type="transmembrane region" description="Helical" evidence="17">
    <location>
        <begin position="12"/>
        <end position="33"/>
    </location>
</feature>
<evidence type="ECO:0000256" key="7">
    <source>
        <dbReference type="ARBA" id="ARBA00022692"/>
    </source>
</evidence>
<feature type="transmembrane region" description="Helical" evidence="17">
    <location>
        <begin position="274"/>
        <end position="293"/>
    </location>
</feature>
<evidence type="ECO:0000256" key="8">
    <source>
        <dbReference type="ARBA" id="ARBA00022792"/>
    </source>
</evidence>
<feature type="transmembrane region" description="Helical" evidence="17">
    <location>
        <begin position="145"/>
        <end position="165"/>
    </location>
</feature>
<keyword evidence="6 17" id="KW-0679">Respiratory chain</keyword>
<comment type="function">
    <text evidence="17">Core subunit of the mitochondrial membrane respiratory chain NADH dehydrogenase (Complex I) which catalyzes electron transfer from NADH through the respiratory chain, using ubiquinone as an electron acceptor. Essential for the catalytic activity and assembly of complex I.</text>
</comment>
<dbReference type="PANTHER" id="PTHR46552:SF1">
    <property type="entry name" value="NADH-UBIQUINONE OXIDOREDUCTASE CHAIN 2"/>
    <property type="match status" value="1"/>
</dbReference>
<protein>
    <recommendedName>
        <fullName evidence="4 17">NADH-ubiquinone oxidoreductase chain 2</fullName>
        <ecNumber evidence="3 17">7.1.1.2</ecNumber>
    </recommendedName>
</protein>
<evidence type="ECO:0000256" key="11">
    <source>
        <dbReference type="ARBA" id="ARBA00022989"/>
    </source>
</evidence>
<keyword evidence="15 17" id="KW-0472">Membrane</keyword>
<accession>A0A0U3UT78</accession>
<sequence>MAPHITAMLMMFLGIGTSITFASSNWILAWVGLEINTLAILPLMTQRFHPRAIEAAVKYFLVQEAAAATILYSAALNAWLTGEWAILETSHPAVTHMCTIGLALKIGLAPLHAWLPEVLQGLELSTGLIVATWQKLAPFILLTQVGTYTPCLLTFLGLVSIMVGGWGGLNQTQLRKILAYSSVAHLGWMALMLKFFPSLTLLTLIIYIIMTMSLFLLFSLNNTKTIGGLAISWNKTMTLTTLIPFLLFSLAGLPPLTGFMPKWFILHELTKQNLPLLATVAALSALMSAYFYLRLAYAMTMTTPPGLTTNKTPWRRHNPVRSLPLALSAAVTILALPLAPALMALMSPSSW</sequence>
<comment type="catalytic activity">
    <reaction evidence="16 17">
        <text>a ubiquinone + NADH + 5 H(+)(in) = a ubiquinol + NAD(+) + 4 H(+)(out)</text>
        <dbReference type="Rhea" id="RHEA:29091"/>
        <dbReference type="Rhea" id="RHEA-COMP:9565"/>
        <dbReference type="Rhea" id="RHEA-COMP:9566"/>
        <dbReference type="ChEBI" id="CHEBI:15378"/>
        <dbReference type="ChEBI" id="CHEBI:16389"/>
        <dbReference type="ChEBI" id="CHEBI:17976"/>
        <dbReference type="ChEBI" id="CHEBI:57540"/>
        <dbReference type="ChEBI" id="CHEBI:57945"/>
        <dbReference type="EC" id="7.1.1.2"/>
    </reaction>
</comment>
<dbReference type="CTD" id="4536"/>
<organism evidence="20">
    <name type="scientific">Pictichromis paccagnellae</name>
    <name type="common">royal dottyback</name>
    <dbReference type="NCBI Taxonomy" id="586861"/>
    <lineage>
        <taxon>Eukaryota</taxon>
        <taxon>Metazoa</taxon>
        <taxon>Chordata</taxon>
        <taxon>Craniata</taxon>
        <taxon>Vertebrata</taxon>
        <taxon>Euteleostomi</taxon>
        <taxon>Actinopterygii</taxon>
        <taxon>Neopterygii</taxon>
        <taxon>Teleostei</taxon>
        <taxon>Neoteleostei</taxon>
        <taxon>Acanthomorphata</taxon>
        <taxon>Ovalentaria</taxon>
        <taxon>Pseudochromidae</taxon>
        <taxon>Pseudochrominae</taxon>
        <taxon>Pictichromis</taxon>
    </lineage>
</organism>
<geneLocation type="mitochondrion" evidence="20"/>
<keyword evidence="7 17" id="KW-0812">Transmembrane</keyword>
<evidence type="ECO:0000256" key="2">
    <source>
        <dbReference type="ARBA" id="ARBA00007012"/>
    </source>
</evidence>
<evidence type="ECO:0000256" key="14">
    <source>
        <dbReference type="ARBA" id="ARBA00023128"/>
    </source>
</evidence>
<feature type="transmembrane region" description="Helical" evidence="17">
    <location>
        <begin position="232"/>
        <end position="254"/>
    </location>
</feature>
<dbReference type="InterPro" id="IPR003917">
    <property type="entry name" value="NADH_UbQ_OxRdtase_chain2"/>
</dbReference>
<comment type="similarity">
    <text evidence="2 17">Belongs to the complex I subunit 2 family.</text>
</comment>
<keyword evidence="5" id="KW-0813">Transport</keyword>
<dbReference type="PANTHER" id="PTHR46552">
    <property type="entry name" value="NADH-UBIQUINONE OXIDOREDUCTASE CHAIN 2"/>
    <property type="match status" value="1"/>
</dbReference>
<keyword evidence="8 17" id="KW-0999">Mitochondrion inner membrane</keyword>
<keyword evidence="10 17" id="KW-0249">Electron transport</keyword>
<dbReference type="EC" id="7.1.1.2" evidence="3 17"/>
<dbReference type="RefSeq" id="YP_009231353.1">
    <property type="nucleotide sequence ID" value="NC_029343.1"/>
</dbReference>
<evidence type="ECO:0000256" key="13">
    <source>
        <dbReference type="ARBA" id="ARBA00023075"/>
    </source>
</evidence>
<dbReference type="Pfam" id="PF06444">
    <property type="entry name" value="NADH_dehy_S2_C"/>
    <property type="match status" value="1"/>
</dbReference>
<keyword evidence="14 17" id="KW-0496">Mitochondrion</keyword>
<feature type="transmembrane region" description="Helical" evidence="17">
    <location>
        <begin position="202"/>
        <end position="220"/>
    </location>
</feature>
<evidence type="ECO:0000256" key="12">
    <source>
        <dbReference type="ARBA" id="ARBA00023027"/>
    </source>
</evidence>
<feature type="domain" description="NADH:quinone oxidoreductase/Mrp antiporter transmembrane" evidence="18">
    <location>
        <begin position="23"/>
        <end position="287"/>
    </location>
</feature>
<keyword evidence="9 17" id="KW-1278">Translocase</keyword>
<dbReference type="GO" id="GO:0005743">
    <property type="term" value="C:mitochondrial inner membrane"/>
    <property type="evidence" value="ECO:0007669"/>
    <property type="project" value="UniProtKB-SubCell"/>
</dbReference>
<reference evidence="20" key="1">
    <citation type="journal article" date="2015" name="Mitochondrial DNA">
        <title>The complete mitochondrial genome of the Royal dottyback Pictichromis paccagnellae (Perciformes: Pseudochromidae).</title>
        <authorList>
            <person name="Huang J."/>
            <person name="Wang Q."/>
            <person name="Hong W.S."/>
            <person name="Shen K.N."/>
            <person name="Chen S.X."/>
        </authorList>
    </citation>
    <scope>NUCLEOTIDE SEQUENCE</scope>
</reference>
<dbReference type="PRINTS" id="PR01436">
    <property type="entry name" value="NADHDHGNASE2"/>
</dbReference>
<evidence type="ECO:0000259" key="18">
    <source>
        <dbReference type="Pfam" id="PF00361"/>
    </source>
</evidence>
<evidence type="ECO:0000256" key="9">
    <source>
        <dbReference type="ARBA" id="ARBA00022967"/>
    </source>
</evidence>
<reference evidence="20" key="2">
    <citation type="submission" date="2015-09" db="EMBL/GenBank/DDBJ databases">
        <authorList>
            <person name="Jackson K.R."/>
            <person name="Lunt B.L."/>
            <person name="Fisher J.N.B."/>
            <person name="Gardner A.V."/>
            <person name="Bailey M.E."/>
            <person name="Deus L.M."/>
            <person name="Earl A.S."/>
            <person name="Gibby P.D."/>
            <person name="Hartmann K.A."/>
            <person name="Liu J.E."/>
            <person name="Manci A.M."/>
            <person name="Nielsen D.A."/>
            <person name="Solomon M.B."/>
            <person name="Breakwell D.P."/>
            <person name="Burnett S.H."/>
            <person name="Grose J.H."/>
        </authorList>
    </citation>
    <scope>NUCLEOTIDE SEQUENCE</scope>
</reference>
<dbReference type="GO" id="GO:0006120">
    <property type="term" value="P:mitochondrial electron transport, NADH to ubiquinone"/>
    <property type="evidence" value="ECO:0007669"/>
    <property type="project" value="InterPro"/>
</dbReference>
<evidence type="ECO:0000256" key="10">
    <source>
        <dbReference type="ARBA" id="ARBA00022982"/>
    </source>
</evidence>
<feature type="domain" description="NADH dehydrogenase subunit 2 C-terminal" evidence="19">
    <location>
        <begin position="290"/>
        <end position="342"/>
    </location>
</feature>
<keyword evidence="11 17" id="KW-1133">Transmembrane helix</keyword>
<gene>
    <name evidence="20" type="primary">ND2</name>
</gene>
<evidence type="ECO:0000256" key="3">
    <source>
        <dbReference type="ARBA" id="ARBA00012944"/>
    </source>
</evidence>
<evidence type="ECO:0000259" key="19">
    <source>
        <dbReference type="Pfam" id="PF06444"/>
    </source>
</evidence>
<evidence type="ECO:0000256" key="15">
    <source>
        <dbReference type="ARBA" id="ARBA00023136"/>
    </source>
</evidence>
<evidence type="ECO:0000256" key="16">
    <source>
        <dbReference type="ARBA" id="ARBA00049551"/>
    </source>
</evidence>
<dbReference type="AlphaFoldDB" id="A0A0U3UT78"/>